<name>A0AAD8NEV5_9APIA</name>
<dbReference type="EMBL" id="JAUIZM010000001">
    <property type="protein sequence ID" value="KAK1405318.1"/>
    <property type="molecule type" value="Genomic_DNA"/>
</dbReference>
<organism evidence="2 3">
    <name type="scientific">Heracleum sosnowskyi</name>
    <dbReference type="NCBI Taxonomy" id="360622"/>
    <lineage>
        <taxon>Eukaryota</taxon>
        <taxon>Viridiplantae</taxon>
        <taxon>Streptophyta</taxon>
        <taxon>Embryophyta</taxon>
        <taxon>Tracheophyta</taxon>
        <taxon>Spermatophyta</taxon>
        <taxon>Magnoliopsida</taxon>
        <taxon>eudicotyledons</taxon>
        <taxon>Gunneridae</taxon>
        <taxon>Pentapetalae</taxon>
        <taxon>asterids</taxon>
        <taxon>campanulids</taxon>
        <taxon>Apiales</taxon>
        <taxon>Apiaceae</taxon>
        <taxon>Apioideae</taxon>
        <taxon>apioid superclade</taxon>
        <taxon>Tordylieae</taxon>
        <taxon>Tordyliinae</taxon>
        <taxon>Heracleum</taxon>
    </lineage>
</organism>
<feature type="domain" description="DUF8039" evidence="1">
    <location>
        <begin position="55"/>
        <end position="142"/>
    </location>
</feature>
<dbReference type="Pfam" id="PF26133">
    <property type="entry name" value="DUF8039"/>
    <property type="match status" value="1"/>
</dbReference>
<sequence>MSELSKLKNDVAFLINEIKELKSKGHNPGMQSGASSHMDNFDMDNEVIGEHNDDHDPILGKIACFLYLDPGHRYVGRGILHNDLNDRILHGIPLEEGYVRVQFEVAEKSELKTPLPRSCDEDNLVGEAHGYILAWPRRLVSMKLEVEYII</sequence>
<protein>
    <recommendedName>
        <fullName evidence="1">DUF8039 domain-containing protein</fullName>
    </recommendedName>
</protein>
<comment type="caution">
    <text evidence="2">The sequence shown here is derived from an EMBL/GenBank/DDBJ whole genome shotgun (WGS) entry which is preliminary data.</text>
</comment>
<dbReference type="InterPro" id="IPR058352">
    <property type="entry name" value="DUF8039"/>
</dbReference>
<gene>
    <name evidence="2" type="ORF">POM88_004923</name>
</gene>
<proteinExistence type="predicted"/>
<evidence type="ECO:0000313" key="3">
    <source>
        <dbReference type="Proteomes" id="UP001237642"/>
    </source>
</evidence>
<evidence type="ECO:0000259" key="1">
    <source>
        <dbReference type="Pfam" id="PF26133"/>
    </source>
</evidence>
<dbReference type="Proteomes" id="UP001237642">
    <property type="component" value="Unassembled WGS sequence"/>
</dbReference>
<reference evidence="2" key="2">
    <citation type="submission" date="2023-05" db="EMBL/GenBank/DDBJ databases">
        <authorList>
            <person name="Schelkunov M.I."/>
        </authorList>
    </citation>
    <scope>NUCLEOTIDE SEQUENCE</scope>
    <source>
        <strain evidence="2">Hsosn_3</strain>
        <tissue evidence="2">Leaf</tissue>
    </source>
</reference>
<accession>A0AAD8NEV5</accession>
<keyword evidence="3" id="KW-1185">Reference proteome</keyword>
<dbReference type="AlphaFoldDB" id="A0AAD8NEV5"/>
<reference evidence="2" key="1">
    <citation type="submission" date="2023-02" db="EMBL/GenBank/DDBJ databases">
        <title>Genome of toxic invasive species Heracleum sosnowskyi carries increased number of genes despite the absence of recent whole-genome duplications.</title>
        <authorList>
            <person name="Schelkunov M."/>
            <person name="Shtratnikova V."/>
            <person name="Makarenko M."/>
            <person name="Klepikova A."/>
            <person name="Omelchenko D."/>
            <person name="Novikova G."/>
            <person name="Obukhova E."/>
            <person name="Bogdanov V."/>
            <person name="Penin A."/>
            <person name="Logacheva M."/>
        </authorList>
    </citation>
    <scope>NUCLEOTIDE SEQUENCE</scope>
    <source>
        <strain evidence="2">Hsosn_3</strain>
        <tissue evidence="2">Leaf</tissue>
    </source>
</reference>
<evidence type="ECO:0000313" key="2">
    <source>
        <dbReference type="EMBL" id="KAK1405318.1"/>
    </source>
</evidence>